<dbReference type="EMBL" id="JBBWWQ010000003">
    <property type="protein sequence ID" value="KAK8951592.1"/>
    <property type="molecule type" value="Genomic_DNA"/>
</dbReference>
<evidence type="ECO:0000259" key="2">
    <source>
        <dbReference type="Pfam" id="PF22936"/>
    </source>
</evidence>
<keyword evidence="1" id="KW-0472">Membrane</keyword>
<reference evidence="3 4" key="1">
    <citation type="journal article" date="2022" name="Nat. Plants">
        <title>Genomes of leafy and leafless Platanthera orchids illuminate the evolution of mycoheterotrophy.</title>
        <authorList>
            <person name="Li M.H."/>
            <person name="Liu K.W."/>
            <person name="Li Z."/>
            <person name="Lu H.C."/>
            <person name="Ye Q.L."/>
            <person name="Zhang D."/>
            <person name="Wang J.Y."/>
            <person name="Li Y.F."/>
            <person name="Zhong Z.M."/>
            <person name="Liu X."/>
            <person name="Yu X."/>
            <person name="Liu D.K."/>
            <person name="Tu X.D."/>
            <person name="Liu B."/>
            <person name="Hao Y."/>
            <person name="Liao X.Y."/>
            <person name="Jiang Y.T."/>
            <person name="Sun W.H."/>
            <person name="Chen J."/>
            <person name="Chen Y.Q."/>
            <person name="Ai Y."/>
            <person name="Zhai J.W."/>
            <person name="Wu S.S."/>
            <person name="Zhou Z."/>
            <person name="Hsiao Y.Y."/>
            <person name="Wu W.L."/>
            <person name="Chen Y.Y."/>
            <person name="Lin Y.F."/>
            <person name="Hsu J.L."/>
            <person name="Li C.Y."/>
            <person name="Wang Z.W."/>
            <person name="Zhao X."/>
            <person name="Zhong W.Y."/>
            <person name="Ma X.K."/>
            <person name="Ma L."/>
            <person name="Huang J."/>
            <person name="Chen G.Z."/>
            <person name="Huang M.Z."/>
            <person name="Huang L."/>
            <person name="Peng D.H."/>
            <person name="Luo Y.B."/>
            <person name="Zou S.Q."/>
            <person name="Chen S.P."/>
            <person name="Lan S."/>
            <person name="Tsai W.C."/>
            <person name="Van de Peer Y."/>
            <person name="Liu Z.J."/>
        </authorList>
    </citation>
    <scope>NUCLEOTIDE SEQUENCE [LARGE SCALE GENOMIC DNA]</scope>
    <source>
        <strain evidence="3">Lor287</strain>
    </source>
</reference>
<keyword evidence="4" id="KW-1185">Reference proteome</keyword>
<dbReference type="InterPro" id="IPR054722">
    <property type="entry name" value="PolX-like_BBD"/>
</dbReference>
<proteinExistence type="predicted"/>
<dbReference type="Pfam" id="PF22936">
    <property type="entry name" value="Pol_BBD"/>
    <property type="match status" value="1"/>
</dbReference>
<accession>A0AAP0BV88</accession>
<keyword evidence="1" id="KW-1133">Transmembrane helix</keyword>
<dbReference type="Proteomes" id="UP001418222">
    <property type="component" value="Unassembled WGS sequence"/>
</dbReference>
<evidence type="ECO:0000313" key="4">
    <source>
        <dbReference type="Proteomes" id="UP001418222"/>
    </source>
</evidence>
<organism evidence="3 4">
    <name type="scientific">Platanthera zijinensis</name>
    <dbReference type="NCBI Taxonomy" id="2320716"/>
    <lineage>
        <taxon>Eukaryota</taxon>
        <taxon>Viridiplantae</taxon>
        <taxon>Streptophyta</taxon>
        <taxon>Embryophyta</taxon>
        <taxon>Tracheophyta</taxon>
        <taxon>Spermatophyta</taxon>
        <taxon>Magnoliopsida</taxon>
        <taxon>Liliopsida</taxon>
        <taxon>Asparagales</taxon>
        <taxon>Orchidaceae</taxon>
        <taxon>Orchidoideae</taxon>
        <taxon>Orchideae</taxon>
        <taxon>Orchidinae</taxon>
        <taxon>Platanthera</taxon>
    </lineage>
</organism>
<name>A0AAP0BV88_9ASPA</name>
<keyword evidence="1" id="KW-0812">Transmembrane</keyword>
<comment type="caution">
    <text evidence="3">The sequence shown here is derived from an EMBL/GenBank/DDBJ whole genome shotgun (WGS) entry which is preliminary data.</text>
</comment>
<protein>
    <recommendedName>
        <fullName evidence="2">Retrovirus-related Pol polyprotein from transposon TNT 1-94-like beta-barrel domain-containing protein</fullName>
    </recommendedName>
</protein>
<feature type="transmembrane region" description="Helical" evidence="1">
    <location>
        <begin position="29"/>
        <end position="49"/>
    </location>
</feature>
<evidence type="ECO:0000313" key="3">
    <source>
        <dbReference type="EMBL" id="KAK8951592.1"/>
    </source>
</evidence>
<gene>
    <name evidence="3" type="ORF">KSP39_PZI004354</name>
</gene>
<feature type="domain" description="Retrovirus-related Pol polyprotein from transposon TNT 1-94-like beta-barrel" evidence="2">
    <location>
        <begin position="245"/>
        <end position="321"/>
    </location>
</feature>
<evidence type="ECO:0000256" key="1">
    <source>
        <dbReference type="SAM" id="Phobius"/>
    </source>
</evidence>
<dbReference type="AlphaFoldDB" id="A0AAP0BV88"/>
<sequence>MIGQYRPSFLRSWTSDVSMMRWILPPAPLSLSVLLHLGIAIFCSCMYLFCVYAPSSSFFVPNFCTGTPQSRNDMLSLVIAEKTCLHSLDMVTPSGVLTRAVLAAPELPLQSYLVSTHLLPSPGYSASVQAFSRPSAPSTTQPCAPRRQSVRCHYCQCLEHAKSECCKLQRAQQSGQQRALGAPSTHFSAMTQSFSVSEFAQQIAQKLSHGYIHRSSASVLSPDASDVSVSQPTASAPTGISPSGWLLDSGVSFYLTYDAIHLLSYQPVSSDLTIMVANDTILLITNRGLLHTRHFHVPNVAYIDKLSMNFISVSQLTSCGCLVIFDEFVSYAGSSDRNTPWSWSSP</sequence>